<dbReference type="Pfam" id="PF06283">
    <property type="entry name" value="ThuA"/>
    <property type="match status" value="1"/>
</dbReference>
<sequence length="212" mass="24284">MREIINVCLIGDGTDAPWHPLEPARQQLADIFSGEFQLTATVDYQAFATLDHKQYPICISYTDCWNRDLTQEQTAGLLRYVAGGGSLLVLHNGISLQRSYELLQMIGAKFTGHPPYQQLAYFGSADNHPLLKGVENFVLDEEPYLFEFDPFTKKTVFMEFEFEGKRYPAAWEHAYGLGKIVYLQPGHHAPSFQPEAYRRLLLNSMRWLSSRD</sequence>
<accession>A0ABS4HSE7</accession>
<dbReference type="RefSeq" id="WP_167063363.1">
    <property type="nucleotide sequence ID" value="NZ_JAAOZR010000031.1"/>
</dbReference>
<dbReference type="SUPFAM" id="SSF52317">
    <property type="entry name" value="Class I glutamine amidotransferase-like"/>
    <property type="match status" value="1"/>
</dbReference>
<dbReference type="PANTHER" id="PTHR40469">
    <property type="entry name" value="SECRETED GLYCOSYL HYDROLASE"/>
    <property type="match status" value="1"/>
</dbReference>
<dbReference type="Gene3D" id="3.40.50.880">
    <property type="match status" value="1"/>
</dbReference>
<reference evidence="2 3" key="1">
    <citation type="submission" date="2021-03" db="EMBL/GenBank/DDBJ databases">
        <title>Genomic Encyclopedia of Type Strains, Phase IV (KMG-IV): sequencing the most valuable type-strain genomes for metagenomic binning, comparative biology and taxonomic classification.</title>
        <authorList>
            <person name="Goeker M."/>
        </authorList>
    </citation>
    <scope>NUCLEOTIDE SEQUENCE [LARGE SCALE GENOMIC DNA]</scope>
    <source>
        <strain evidence="2 3">DSM 24950</strain>
    </source>
</reference>
<dbReference type="InterPro" id="IPR029062">
    <property type="entry name" value="Class_I_gatase-like"/>
</dbReference>
<gene>
    <name evidence="2" type="ORF">J2Z65_000741</name>
</gene>
<organism evidence="2 3">
    <name type="scientific">Paenibacillus aceris</name>
    <dbReference type="NCBI Taxonomy" id="869555"/>
    <lineage>
        <taxon>Bacteria</taxon>
        <taxon>Bacillati</taxon>
        <taxon>Bacillota</taxon>
        <taxon>Bacilli</taxon>
        <taxon>Bacillales</taxon>
        <taxon>Paenibacillaceae</taxon>
        <taxon>Paenibacillus</taxon>
    </lineage>
</organism>
<keyword evidence="2" id="KW-0315">Glutamine amidotransferase</keyword>
<evidence type="ECO:0000313" key="2">
    <source>
        <dbReference type="EMBL" id="MBP1961547.1"/>
    </source>
</evidence>
<dbReference type="PANTHER" id="PTHR40469:SF2">
    <property type="entry name" value="GALACTOSE-BINDING DOMAIN-LIKE SUPERFAMILY PROTEIN"/>
    <property type="match status" value="1"/>
</dbReference>
<protein>
    <submittedName>
        <fullName evidence="2">Type 1 glutamine amidotransferase</fullName>
    </submittedName>
</protein>
<comment type="caution">
    <text evidence="2">The sequence shown here is derived from an EMBL/GenBank/DDBJ whole genome shotgun (WGS) entry which is preliminary data.</text>
</comment>
<name>A0ABS4HSE7_9BACL</name>
<dbReference type="EMBL" id="JAGGKV010000001">
    <property type="protein sequence ID" value="MBP1961547.1"/>
    <property type="molecule type" value="Genomic_DNA"/>
</dbReference>
<dbReference type="InterPro" id="IPR029010">
    <property type="entry name" value="ThuA-like"/>
</dbReference>
<feature type="domain" description="ThuA-like" evidence="1">
    <location>
        <begin position="28"/>
        <end position="207"/>
    </location>
</feature>
<dbReference type="Proteomes" id="UP001519344">
    <property type="component" value="Unassembled WGS sequence"/>
</dbReference>
<evidence type="ECO:0000313" key="3">
    <source>
        <dbReference type="Proteomes" id="UP001519344"/>
    </source>
</evidence>
<proteinExistence type="predicted"/>
<keyword evidence="3" id="KW-1185">Reference proteome</keyword>
<evidence type="ECO:0000259" key="1">
    <source>
        <dbReference type="Pfam" id="PF06283"/>
    </source>
</evidence>